<dbReference type="PANTHER" id="PTHR47017">
    <property type="entry name" value="ACYL-COA"/>
    <property type="match status" value="1"/>
</dbReference>
<dbReference type="STRING" id="1219032.GCA_001515545_01707"/>
<gene>
    <name evidence="1" type="ORF">CRM82_09995</name>
</gene>
<dbReference type="RefSeq" id="WP_066535670.1">
    <property type="nucleotide sequence ID" value="NZ_PDEA01000001.1"/>
</dbReference>
<name>A0A2A7V0B5_COMTR</name>
<dbReference type="InterPro" id="IPR016181">
    <property type="entry name" value="Acyl_CoA_acyltransferase"/>
</dbReference>
<dbReference type="AlphaFoldDB" id="A0A2A7V0B5"/>
<keyword evidence="2" id="KW-1185">Reference proteome</keyword>
<keyword evidence="1" id="KW-0808">Transferase</keyword>
<dbReference type="PANTHER" id="PTHR47017:SF1">
    <property type="entry name" value="ACYL-COA"/>
    <property type="match status" value="1"/>
</dbReference>
<dbReference type="SUPFAM" id="SSF55729">
    <property type="entry name" value="Acyl-CoA N-acyltransferases (Nat)"/>
    <property type="match status" value="1"/>
</dbReference>
<evidence type="ECO:0000313" key="1">
    <source>
        <dbReference type="EMBL" id="PEH91000.1"/>
    </source>
</evidence>
<organism evidence="1 2">
    <name type="scientific">Comamonas terrigena</name>
    <dbReference type="NCBI Taxonomy" id="32013"/>
    <lineage>
        <taxon>Bacteria</taxon>
        <taxon>Pseudomonadati</taxon>
        <taxon>Pseudomonadota</taxon>
        <taxon>Betaproteobacteria</taxon>
        <taxon>Burkholderiales</taxon>
        <taxon>Comamonadaceae</taxon>
        <taxon>Comamonas</taxon>
    </lineage>
</organism>
<dbReference type="EMBL" id="PDEA01000001">
    <property type="protein sequence ID" value="PEH91000.1"/>
    <property type="molecule type" value="Genomic_DNA"/>
</dbReference>
<proteinExistence type="predicted"/>
<dbReference type="GeneID" id="80800936"/>
<dbReference type="Proteomes" id="UP000220246">
    <property type="component" value="Unassembled WGS sequence"/>
</dbReference>
<dbReference type="Pfam" id="PF04339">
    <property type="entry name" value="FemAB_like"/>
    <property type="match status" value="3"/>
</dbReference>
<protein>
    <submittedName>
        <fullName evidence="1">N-acetyltransferase</fullName>
    </submittedName>
</protein>
<accession>A0A2A7V0B5</accession>
<evidence type="ECO:0000313" key="2">
    <source>
        <dbReference type="Proteomes" id="UP000220246"/>
    </source>
</evidence>
<dbReference type="Gene3D" id="3.40.630.30">
    <property type="match status" value="1"/>
</dbReference>
<comment type="caution">
    <text evidence="1">The sequence shown here is derived from an EMBL/GenBank/DDBJ whole genome shotgun (WGS) entry which is preliminary data.</text>
</comment>
<dbReference type="GO" id="GO:0016740">
    <property type="term" value="F:transferase activity"/>
    <property type="evidence" value="ECO:0007669"/>
    <property type="project" value="UniProtKB-KW"/>
</dbReference>
<dbReference type="OrthoDB" id="9776898at2"/>
<sequence>MTEKPIITRVFTSVQQIAATAWDALLALQMTPTPFMRHAYLSAMQDSGSAVRETGWDAHFITLWHTGPHGEQLVAACPLYLKAHSWGEYVFDMAWARAYHEHGLAYYPKAVVAVPFTPVPGSRLLAASDALRVQLVQAVQDWCAAQQLSSAHVLFGDAADHAALQQVGWMPRAGVQFHWQNRSSPLSMAPHAPPAEAACNPTSGPYADFDDFLAQLQQAKRKKIRQERQRVAQAGVQFQVQAGRQIRAADWDFFYRCYAQTYHEHGNPPYLNRDFFARMAQDLPGHWVLFVAARGGQRMACSLIAVSADATPGPNDRHGEACAADTLAHLALPAPTAALHGATAYGRYWGALERVDCLHFEACYYQPLQWCIQHGLAAFEGGAQGEHKMARALLPVATASYHWLAHPAFADAVEHFLEREGEGMAHYLQELQAHSPLRHSAG</sequence>
<reference evidence="2" key="1">
    <citation type="submission" date="2017-09" db="EMBL/GenBank/DDBJ databases">
        <title>FDA dAtabase for Regulatory Grade micrObial Sequences (FDA-ARGOS): Supporting development and validation of Infectious Disease Dx tests.</title>
        <authorList>
            <person name="Minogue T."/>
            <person name="Wolcott M."/>
            <person name="Wasieloski L."/>
            <person name="Aguilar W."/>
            <person name="Moore D."/>
            <person name="Tallon L."/>
            <person name="Sadzewicz L."/>
            <person name="Ott S."/>
            <person name="Zhao X."/>
            <person name="Nagaraj S."/>
            <person name="Vavikolanu K."/>
            <person name="Aluvathingal J."/>
            <person name="Nadendla S."/>
            <person name="Sichtig H."/>
        </authorList>
    </citation>
    <scope>NUCLEOTIDE SEQUENCE [LARGE SCALE GENOMIC DNA]</scope>
    <source>
        <strain evidence="2">FDAARGOS_394</strain>
    </source>
</reference>
<dbReference type="InterPro" id="IPR007434">
    <property type="entry name" value="FemAB-like"/>
</dbReference>